<accession>A0AAD2ATU0</accession>
<keyword evidence="1 3" id="KW-0597">Phosphoprotein</keyword>
<dbReference type="GO" id="GO:0006355">
    <property type="term" value="P:regulation of DNA-templated transcription"/>
    <property type="evidence" value="ECO:0007669"/>
    <property type="project" value="InterPro"/>
</dbReference>
<dbReference type="Pfam" id="PF00072">
    <property type="entry name" value="Response_reg"/>
    <property type="match status" value="1"/>
</dbReference>
<protein>
    <submittedName>
        <fullName evidence="6">Response regulator UvrY</fullName>
    </submittedName>
</protein>
<dbReference type="InterPro" id="IPR001789">
    <property type="entry name" value="Sig_transdc_resp-reg_receiver"/>
</dbReference>
<dbReference type="PROSITE" id="PS50043">
    <property type="entry name" value="HTH_LUXR_2"/>
    <property type="match status" value="1"/>
</dbReference>
<dbReference type="SMART" id="SM00421">
    <property type="entry name" value="HTH_LUXR"/>
    <property type="match status" value="1"/>
</dbReference>
<dbReference type="PANTHER" id="PTHR43214:SF43">
    <property type="entry name" value="TWO-COMPONENT RESPONSE REGULATOR"/>
    <property type="match status" value="1"/>
</dbReference>
<dbReference type="InterPro" id="IPR016032">
    <property type="entry name" value="Sig_transdc_resp-reg_C-effctor"/>
</dbReference>
<evidence type="ECO:0000313" key="9">
    <source>
        <dbReference type="Proteomes" id="UP001190452"/>
    </source>
</evidence>
<evidence type="ECO:0000259" key="5">
    <source>
        <dbReference type="PROSITE" id="PS50110"/>
    </source>
</evidence>
<evidence type="ECO:0000313" key="6">
    <source>
        <dbReference type="EMBL" id="CAJ0690756.1"/>
    </source>
</evidence>
<dbReference type="InterPro" id="IPR000792">
    <property type="entry name" value="Tscrpt_reg_LuxR_C"/>
</dbReference>
<dbReference type="SUPFAM" id="SSF52172">
    <property type="entry name" value="CheY-like"/>
    <property type="match status" value="1"/>
</dbReference>
<dbReference type="AlphaFoldDB" id="A0AAD2ATU0"/>
<proteinExistence type="predicted"/>
<dbReference type="InterPro" id="IPR011006">
    <property type="entry name" value="CheY-like_superfamily"/>
</dbReference>
<comment type="caution">
    <text evidence="6">The sequence shown here is derived from an EMBL/GenBank/DDBJ whole genome shotgun (WGS) entry which is preliminary data.</text>
</comment>
<dbReference type="Pfam" id="PF00196">
    <property type="entry name" value="GerE"/>
    <property type="match status" value="1"/>
</dbReference>
<gene>
    <name evidence="6" type="primary">uvrY_2</name>
    <name evidence="7" type="synonym">uvrY_1</name>
    <name evidence="7" type="ORF">R77569_03494</name>
    <name evidence="6" type="ORF">R77591_03638</name>
</gene>
<dbReference type="SMART" id="SM00448">
    <property type="entry name" value="REC"/>
    <property type="match status" value="1"/>
</dbReference>
<reference evidence="6 9" key="1">
    <citation type="submission" date="2023-07" db="EMBL/GenBank/DDBJ databases">
        <authorList>
            <person name="Peeters C."/>
        </authorList>
    </citation>
    <scope>NUCLEOTIDE SEQUENCE</scope>
    <source>
        <strain evidence="7 9">R-77569</strain>
        <strain evidence="6">R-77591</strain>
    </source>
</reference>
<dbReference type="Proteomes" id="UP001190452">
    <property type="component" value="Unassembled WGS sequence"/>
</dbReference>
<evidence type="ECO:0000256" key="1">
    <source>
        <dbReference type="ARBA" id="ARBA00022553"/>
    </source>
</evidence>
<dbReference type="PROSITE" id="PS00622">
    <property type="entry name" value="HTH_LUXR_1"/>
    <property type="match status" value="1"/>
</dbReference>
<evidence type="ECO:0000256" key="2">
    <source>
        <dbReference type="ARBA" id="ARBA00023125"/>
    </source>
</evidence>
<organism evidence="6 8">
    <name type="scientific">Ralstonia mannitolilytica</name>
    <dbReference type="NCBI Taxonomy" id="105219"/>
    <lineage>
        <taxon>Bacteria</taxon>
        <taxon>Pseudomonadati</taxon>
        <taxon>Pseudomonadota</taxon>
        <taxon>Betaproteobacteria</taxon>
        <taxon>Burkholderiales</taxon>
        <taxon>Burkholderiaceae</taxon>
        <taxon>Ralstonia</taxon>
    </lineage>
</organism>
<dbReference type="PROSITE" id="PS50110">
    <property type="entry name" value="RESPONSE_REGULATORY"/>
    <property type="match status" value="1"/>
</dbReference>
<dbReference type="PRINTS" id="PR00038">
    <property type="entry name" value="HTHLUXR"/>
</dbReference>
<keyword evidence="9" id="KW-1185">Reference proteome</keyword>
<feature type="domain" description="Response regulatory" evidence="5">
    <location>
        <begin position="53"/>
        <end position="169"/>
    </location>
</feature>
<sequence>METQTTPLQPVGMGEPGFTPQSDTIAVVSNQQVQREQAGSPPATPSIRSSMIRVLIADDHEIVRAGLRQFLSEERDIEVAGEAASGEEVMEQLRTGAFDVVVLDISMPDRNGIDTLKLARQRHPDLPVLILSTFPEDQYAINLIRAGASGYLTKESAPDELVKAIRTVSQGRRYVSPTVAELLIGGLEKPTDQPLHQTLSKREFQIFCKLARGQSVSVIAEELFLSVKTVSTYRTRILEKMGMKSNADLTYYAIKNGLVE</sequence>
<dbReference type="CDD" id="cd06170">
    <property type="entry name" value="LuxR_C_like"/>
    <property type="match status" value="1"/>
</dbReference>
<dbReference type="SUPFAM" id="SSF46894">
    <property type="entry name" value="C-terminal effector domain of the bipartite response regulators"/>
    <property type="match status" value="1"/>
</dbReference>
<feature type="modified residue" description="4-aspartylphosphate" evidence="3">
    <location>
        <position position="104"/>
    </location>
</feature>
<evidence type="ECO:0000313" key="8">
    <source>
        <dbReference type="Proteomes" id="UP001190002"/>
    </source>
</evidence>
<dbReference type="GO" id="GO:0000160">
    <property type="term" value="P:phosphorelay signal transduction system"/>
    <property type="evidence" value="ECO:0007669"/>
    <property type="project" value="InterPro"/>
</dbReference>
<dbReference type="GO" id="GO:0003677">
    <property type="term" value="F:DNA binding"/>
    <property type="evidence" value="ECO:0007669"/>
    <property type="project" value="UniProtKB-KW"/>
</dbReference>
<dbReference type="Gene3D" id="3.40.50.2300">
    <property type="match status" value="1"/>
</dbReference>
<dbReference type="PANTHER" id="PTHR43214">
    <property type="entry name" value="TWO-COMPONENT RESPONSE REGULATOR"/>
    <property type="match status" value="1"/>
</dbReference>
<dbReference type="InterPro" id="IPR058245">
    <property type="entry name" value="NreC/VraR/RcsB-like_REC"/>
</dbReference>
<dbReference type="EMBL" id="CATVXE010000017">
    <property type="protein sequence ID" value="CAJ0690756.1"/>
    <property type="molecule type" value="Genomic_DNA"/>
</dbReference>
<keyword evidence="2" id="KW-0238">DNA-binding</keyword>
<dbReference type="CDD" id="cd17535">
    <property type="entry name" value="REC_NarL-like"/>
    <property type="match status" value="1"/>
</dbReference>
<dbReference type="EMBL" id="CAUDKV010000016">
    <property type="protein sequence ID" value="CAJ0883982.1"/>
    <property type="molecule type" value="Genomic_DNA"/>
</dbReference>
<evidence type="ECO:0000259" key="4">
    <source>
        <dbReference type="PROSITE" id="PS50043"/>
    </source>
</evidence>
<evidence type="ECO:0000256" key="3">
    <source>
        <dbReference type="PROSITE-ProRule" id="PRU00169"/>
    </source>
</evidence>
<feature type="domain" description="HTH luxR-type" evidence="4">
    <location>
        <begin position="192"/>
        <end position="257"/>
    </location>
</feature>
<evidence type="ECO:0000313" key="7">
    <source>
        <dbReference type="EMBL" id="CAJ0883982.1"/>
    </source>
</evidence>
<name>A0AAD2ATU0_9RALS</name>
<dbReference type="Proteomes" id="UP001190002">
    <property type="component" value="Unassembled WGS sequence"/>
</dbReference>
<dbReference type="InterPro" id="IPR039420">
    <property type="entry name" value="WalR-like"/>
</dbReference>